<dbReference type="Gene3D" id="3.40.50.1360">
    <property type="match status" value="1"/>
</dbReference>
<reference evidence="9 10" key="1">
    <citation type="submission" date="2015-11" db="EMBL/GenBank/DDBJ databases">
        <title>The genome of Debaryomyces fabryi.</title>
        <authorList>
            <person name="Tafer H."/>
            <person name="Lopandic K."/>
        </authorList>
    </citation>
    <scope>NUCLEOTIDE SEQUENCE [LARGE SCALE GENOMIC DNA]</scope>
    <source>
        <strain evidence="9 10">CBS 789</strain>
    </source>
</reference>
<evidence type="ECO:0000259" key="8">
    <source>
        <dbReference type="Pfam" id="PF01182"/>
    </source>
</evidence>
<name>A0A0V1PUT0_9ASCO</name>
<evidence type="ECO:0000256" key="2">
    <source>
        <dbReference type="ARBA" id="ARBA00004496"/>
    </source>
</evidence>
<comment type="catalytic activity">
    <reaction evidence="1">
        <text>6-phospho-D-glucono-1,5-lactone + H2O = 6-phospho-D-gluconate + H(+)</text>
        <dbReference type="Rhea" id="RHEA:12556"/>
        <dbReference type="ChEBI" id="CHEBI:15377"/>
        <dbReference type="ChEBI" id="CHEBI:15378"/>
        <dbReference type="ChEBI" id="CHEBI:57955"/>
        <dbReference type="ChEBI" id="CHEBI:58759"/>
        <dbReference type="EC" id="3.1.1.31"/>
    </reaction>
</comment>
<dbReference type="GO" id="GO:0005975">
    <property type="term" value="P:carbohydrate metabolic process"/>
    <property type="evidence" value="ECO:0007669"/>
    <property type="project" value="InterPro"/>
</dbReference>
<dbReference type="PANTHER" id="PTHR11054:SF24">
    <property type="entry name" value="6-PHOSPHOGLUCONOLACTONASE 3-RELATED"/>
    <property type="match status" value="1"/>
</dbReference>
<evidence type="ECO:0000313" key="10">
    <source>
        <dbReference type="Proteomes" id="UP000054251"/>
    </source>
</evidence>
<feature type="domain" description="Glucosamine/galactosamine-6-phosphate isomerase" evidence="8">
    <location>
        <begin position="11"/>
        <end position="235"/>
    </location>
</feature>
<dbReference type="NCBIfam" id="TIGR01198">
    <property type="entry name" value="pgl"/>
    <property type="match status" value="1"/>
</dbReference>
<comment type="caution">
    <text evidence="9">The sequence shown here is derived from an EMBL/GenBank/DDBJ whole genome shotgun (WGS) entry which is preliminary data.</text>
</comment>
<dbReference type="PANTHER" id="PTHR11054">
    <property type="entry name" value="6-PHOSPHOGLUCONOLACTONASE"/>
    <property type="match status" value="1"/>
</dbReference>
<organism evidence="9 10">
    <name type="scientific">Debaryomyces fabryi</name>
    <dbReference type="NCBI Taxonomy" id="58627"/>
    <lineage>
        <taxon>Eukaryota</taxon>
        <taxon>Fungi</taxon>
        <taxon>Dikarya</taxon>
        <taxon>Ascomycota</taxon>
        <taxon>Saccharomycotina</taxon>
        <taxon>Pichiomycetes</taxon>
        <taxon>Debaryomycetaceae</taxon>
        <taxon>Debaryomyces</taxon>
    </lineage>
</organism>
<dbReference type="GO" id="GO:0005737">
    <property type="term" value="C:cytoplasm"/>
    <property type="evidence" value="ECO:0007669"/>
    <property type="project" value="UniProtKB-SubCell"/>
</dbReference>
<keyword evidence="5" id="KW-0963">Cytoplasm</keyword>
<gene>
    <name evidence="9" type="ORF">AC631_04258</name>
</gene>
<evidence type="ECO:0000256" key="7">
    <source>
        <dbReference type="RuleBase" id="RU365095"/>
    </source>
</evidence>
<dbReference type="Pfam" id="PF01182">
    <property type="entry name" value="Glucosamine_iso"/>
    <property type="match status" value="1"/>
</dbReference>
<evidence type="ECO:0000256" key="4">
    <source>
        <dbReference type="ARBA" id="ARBA00010662"/>
    </source>
</evidence>
<dbReference type="GO" id="GO:0017057">
    <property type="term" value="F:6-phosphogluconolactonase activity"/>
    <property type="evidence" value="ECO:0007669"/>
    <property type="project" value="UniProtKB-EC"/>
</dbReference>
<keyword evidence="10" id="KW-1185">Reference proteome</keyword>
<evidence type="ECO:0000256" key="6">
    <source>
        <dbReference type="ARBA" id="ARBA00022801"/>
    </source>
</evidence>
<comment type="similarity">
    <text evidence="4 7">Belongs to the glucosamine/galactosamine-6-phosphate isomerase family. 6-phosphogluconolactonase subfamily.</text>
</comment>
<dbReference type="OrthoDB" id="432544at2759"/>
<dbReference type="CDD" id="cd01400">
    <property type="entry name" value="6PGL"/>
    <property type="match status" value="1"/>
</dbReference>
<protein>
    <recommendedName>
        <fullName evidence="7">6-phosphogluconolactonase-like protein</fullName>
    </recommendedName>
</protein>
<accession>A0A0V1PUT0</accession>
<dbReference type="AlphaFoldDB" id="A0A0V1PUT0"/>
<sequence length="261" mass="28665">MSAKVYSHAKHDDVANAVGKHILKIQDESLKSSSTFKIALSGGSLGKVLKQCLIDNSTIAPNVQWDKWEVYFSDERLVPLDHPDSNYGLFNEMVLSNLPASTTKPKVKTIDESLLTGKDGQVESSSLLKDQEIAKSYEASLPENAKFDLILLGCGPDGHTCSLFPEHKLLQERNEFISSINDSPKPPPRRITFTFPVLERATSIAFVAEGAGKAPILEEIFTNKSSKLPSKLVNDLDTGVEVLWFVDDSAIEGINVISSKY</sequence>
<dbReference type="EMBL" id="LMYN01000109">
    <property type="protein sequence ID" value="KSA00001.1"/>
    <property type="molecule type" value="Genomic_DNA"/>
</dbReference>
<dbReference type="FunFam" id="3.40.50.1360:FF:000005">
    <property type="entry name" value="6-phosphogluconolactonase"/>
    <property type="match status" value="1"/>
</dbReference>
<comment type="pathway">
    <text evidence="3">Carbohydrate degradation; pentose phosphate pathway; D-ribulose 5-phosphate from D-glucose 6-phosphate (oxidative stage): step 2/3.</text>
</comment>
<dbReference type="GO" id="GO:0006098">
    <property type="term" value="P:pentose-phosphate shunt"/>
    <property type="evidence" value="ECO:0007669"/>
    <property type="project" value="InterPro"/>
</dbReference>
<dbReference type="InterPro" id="IPR039104">
    <property type="entry name" value="6PGL"/>
</dbReference>
<comment type="subcellular location">
    <subcellularLocation>
        <location evidence="2">Cytoplasm</location>
    </subcellularLocation>
</comment>
<dbReference type="InterPro" id="IPR037171">
    <property type="entry name" value="NagB/RpiA_transferase-like"/>
</dbReference>
<evidence type="ECO:0000256" key="3">
    <source>
        <dbReference type="ARBA" id="ARBA00004961"/>
    </source>
</evidence>
<keyword evidence="6" id="KW-0378">Hydrolase</keyword>
<dbReference type="RefSeq" id="XP_015466103.1">
    <property type="nucleotide sequence ID" value="XM_015613087.1"/>
</dbReference>
<evidence type="ECO:0000256" key="1">
    <source>
        <dbReference type="ARBA" id="ARBA00000832"/>
    </source>
</evidence>
<dbReference type="Proteomes" id="UP000054251">
    <property type="component" value="Unassembled WGS sequence"/>
</dbReference>
<dbReference type="GeneID" id="26841267"/>
<evidence type="ECO:0000313" key="9">
    <source>
        <dbReference type="EMBL" id="KSA00001.1"/>
    </source>
</evidence>
<dbReference type="InterPro" id="IPR006148">
    <property type="entry name" value="Glc/Gal-6P_isomerase"/>
</dbReference>
<dbReference type="SUPFAM" id="SSF100950">
    <property type="entry name" value="NagB/RpiA/CoA transferase-like"/>
    <property type="match status" value="1"/>
</dbReference>
<dbReference type="InterPro" id="IPR005900">
    <property type="entry name" value="6-phosphogluconolactonase_DevB"/>
</dbReference>
<proteinExistence type="inferred from homology"/>
<evidence type="ECO:0000256" key="5">
    <source>
        <dbReference type="ARBA" id="ARBA00022490"/>
    </source>
</evidence>